<gene>
    <name evidence="1" type="ORF">HA338_00425</name>
</gene>
<proteinExistence type="predicted"/>
<reference evidence="1" key="1">
    <citation type="journal article" date="2020" name="bioRxiv">
        <title>A rank-normalized archaeal taxonomy based on genome phylogeny resolves widespread incomplete and uneven classifications.</title>
        <authorList>
            <person name="Rinke C."/>
            <person name="Chuvochina M."/>
            <person name="Mussig A.J."/>
            <person name="Chaumeil P.-A."/>
            <person name="Waite D.W."/>
            <person name="Whitman W.B."/>
            <person name="Parks D.H."/>
            <person name="Hugenholtz P."/>
        </authorList>
    </citation>
    <scope>NUCLEOTIDE SEQUENCE</scope>
    <source>
        <strain evidence="1">UBA8876</strain>
    </source>
</reference>
<organism evidence="1 2">
    <name type="scientific">Methanosarcina acetivorans</name>
    <dbReference type="NCBI Taxonomy" id="2214"/>
    <lineage>
        <taxon>Archaea</taxon>
        <taxon>Methanobacteriati</taxon>
        <taxon>Methanobacteriota</taxon>
        <taxon>Stenosarchaea group</taxon>
        <taxon>Methanomicrobia</taxon>
        <taxon>Methanosarcinales</taxon>
        <taxon>Methanosarcinaceae</taxon>
        <taxon>Methanosarcina</taxon>
    </lineage>
</organism>
<dbReference type="Proteomes" id="UP000600774">
    <property type="component" value="Unassembled WGS sequence"/>
</dbReference>
<evidence type="ECO:0000313" key="2">
    <source>
        <dbReference type="Proteomes" id="UP000600774"/>
    </source>
</evidence>
<dbReference type="RefSeq" id="WP_157860078.1">
    <property type="nucleotide sequence ID" value="NZ_DUJU01000004.1"/>
</dbReference>
<name>A0A832S7R6_9EURY</name>
<accession>A0A832S7R6</accession>
<comment type="caution">
    <text evidence="1">The sequence shown here is derived from an EMBL/GenBank/DDBJ whole genome shotgun (WGS) entry which is preliminary data.</text>
</comment>
<sequence>MDVRHEMMHHLEYLSNSVIHVDPVGHSGKNIIVLRNMSTGDILRMGIERAI</sequence>
<evidence type="ECO:0000313" key="1">
    <source>
        <dbReference type="EMBL" id="HIH92558.1"/>
    </source>
</evidence>
<dbReference type="AlphaFoldDB" id="A0A832S7R6"/>
<dbReference type="GeneID" id="43445968"/>
<dbReference type="EMBL" id="DUJU01000004">
    <property type="protein sequence ID" value="HIH92558.1"/>
    <property type="molecule type" value="Genomic_DNA"/>
</dbReference>
<protein>
    <submittedName>
        <fullName evidence="1">Uncharacterized protein</fullName>
    </submittedName>
</protein>